<reference evidence="2" key="1">
    <citation type="submission" date="2017-02" db="EMBL/GenBank/DDBJ databases">
        <authorList>
            <person name="Tafer H."/>
            <person name="Lopandic K."/>
        </authorList>
    </citation>
    <scope>NUCLEOTIDE SEQUENCE [LARGE SCALE GENOMIC DNA]</scope>
    <source>
        <strain evidence="2">CBS 366.77</strain>
    </source>
</reference>
<dbReference type="InterPro" id="IPR046670">
    <property type="entry name" value="DUF6540"/>
</dbReference>
<accession>A0A3A2Z6Z3</accession>
<proteinExistence type="predicted"/>
<dbReference type="STRING" id="2070753.A0A3A2Z6Z3"/>
<protein>
    <submittedName>
        <fullName evidence="1">Uncharacterized protein</fullName>
    </submittedName>
</protein>
<organism evidence="1 2">
    <name type="scientific">Aspergillus sclerotialis</name>
    <dbReference type="NCBI Taxonomy" id="2070753"/>
    <lineage>
        <taxon>Eukaryota</taxon>
        <taxon>Fungi</taxon>
        <taxon>Dikarya</taxon>
        <taxon>Ascomycota</taxon>
        <taxon>Pezizomycotina</taxon>
        <taxon>Eurotiomycetes</taxon>
        <taxon>Eurotiomycetidae</taxon>
        <taxon>Eurotiales</taxon>
        <taxon>Aspergillaceae</taxon>
        <taxon>Aspergillus</taxon>
        <taxon>Aspergillus subgen. Polypaecilum</taxon>
    </lineage>
</organism>
<name>A0A3A2Z6Z3_9EURO</name>
<sequence length="133" mass="15241">MSTPETYRVYRASETGIPFNHQTIFVETHEKGPKSGHTYHVKGNIQEGMIFEHRPEDELEKSPMFDSKTLVGTVALEDYPGPFLEVCESVPPPKKQFDGNKRLFPNEPLRRCGQWADEAVEALRRPGVLKREE</sequence>
<evidence type="ECO:0000313" key="2">
    <source>
        <dbReference type="Proteomes" id="UP000266188"/>
    </source>
</evidence>
<keyword evidence="2" id="KW-1185">Reference proteome</keyword>
<dbReference type="OrthoDB" id="4135672at2759"/>
<evidence type="ECO:0000313" key="1">
    <source>
        <dbReference type="EMBL" id="RJE18626.1"/>
    </source>
</evidence>
<dbReference type="Proteomes" id="UP000266188">
    <property type="component" value="Unassembled WGS sequence"/>
</dbReference>
<comment type="caution">
    <text evidence="1">The sequence shown here is derived from an EMBL/GenBank/DDBJ whole genome shotgun (WGS) entry which is preliminary data.</text>
</comment>
<gene>
    <name evidence="1" type="ORF">PHISCL_09045</name>
</gene>
<dbReference type="Pfam" id="PF20174">
    <property type="entry name" value="DUF6540"/>
    <property type="match status" value="1"/>
</dbReference>
<dbReference type="EMBL" id="MVGC01000520">
    <property type="protein sequence ID" value="RJE18626.1"/>
    <property type="molecule type" value="Genomic_DNA"/>
</dbReference>
<dbReference type="AlphaFoldDB" id="A0A3A2Z6Z3"/>